<evidence type="ECO:0000313" key="4">
    <source>
        <dbReference type="EMBL" id="CAH3165971.1"/>
    </source>
</evidence>
<dbReference type="PROSITE" id="PS50026">
    <property type="entry name" value="EGF_3"/>
    <property type="match status" value="1"/>
</dbReference>
<dbReference type="Proteomes" id="UP001159405">
    <property type="component" value="Unassembled WGS sequence"/>
</dbReference>
<name>A0ABN8QKR9_9CNID</name>
<dbReference type="SUPFAM" id="SSF57196">
    <property type="entry name" value="EGF/Laminin"/>
    <property type="match status" value="1"/>
</dbReference>
<feature type="domain" description="EGF-like" evidence="3">
    <location>
        <begin position="122"/>
        <end position="160"/>
    </location>
</feature>
<keyword evidence="2" id="KW-0732">Signal</keyword>
<keyword evidence="1" id="KW-1015">Disulfide bond</keyword>
<keyword evidence="1" id="KW-0245">EGF-like domain</keyword>
<protein>
    <recommendedName>
        <fullName evidence="3">EGF-like domain-containing protein</fullName>
    </recommendedName>
</protein>
<keyword evidence="5" id="KW-1185">Reference proteome</keyword>
<dbReference type="Pfam" id="PF00008">
    <property type="entry name" value="EGF"/>
    <property type="match status" value="1"/>
</dbReference>
<comment type="caution">
    <text evidence="4">The sequence shown here is derived from an EMBL/GenBank/DDBJ whole genome shotgun (WGS) entry which is preliminary data.</text>
</comment>
<dbReference type="CDD" id="cd00054">
    <property type="entry name" value="EGF_CA"/>
    <property type="match status" value="1"/>
</dbReference>
<feature type="chain" id="PRO_5045194821" description="EGF-like domain-containing protein" evidence="2">
    <location>
        <begin position="22"/>
        <end position="316"/>
    </location>
</feature>
<comment type="caution">
    <text evidence="1">Lacks conserved residue(s) required for the propagation of feature annotation.</text>
</comment>
<feature type="signal peptide" evidence="2">
    <location>
        <begin position="1"/>
        <end position="21"/>
    </location>
</feature>
<dbReference type="PROSITE" id="PS00022">
    <property type="entry name" value="EGF_1"/>
    <property type="match status" value="1"/>
</dbReference>
<feature type="disulfide bond" evidence="1">
    <location>
        <begin position="131"/>
        <end position="148"/>
    </location>
</feature>
<proteinExistence type="predicted"/>
<organism evidence="4 5">
    <name type="scientific">Porites lobata</name>
    <dbReference type="NCBI Taxonomy" id="104759"/>
    <lineage>
        <taxon>Eukaryota</taxon>
        <taxon>Metazoa</taxon>
        <taxon>Cnidaria</taxon>
        <taxon>Anthozoa</taxon>
        <taxon>Hexacorallia</taxon>
        <taxon>Scleractinia</taxon>
        <taxon>Fungiina</taxon>
        <taxon>Poritidae</taxon>
        <taxon>Porites</taxon>
    </lineage>
</organism>
<dbReference type="SMART" id="SM00181">
    <property type="entry name" value="EGF"/>
    <property type="match status" value="1"/>
</dbReference>
<dbReference type="EMBL" id="CALNXK010000135">
    <property type="protein sequence ID" value="CAH3165971.1"/>
    <property type="molecule type" value="Genomic_DNA"/>
</dbReference>
<sequence>MQRRIVAVCIAFAFAAVVTLTKQHTQSTNVLKRDNYEHANYGNFKGFFNYALNISNRLASLNVKNFAECSLECIINAACYSFNIAIWSLKNSNSFACHLLASDKYNHSSKFVPSQEFHHYAFVSPCESSPCKNNGRCVSLYKENSYVCLCGDGFSGIYCEIDHWKQMTTSPVCFGASADSFGRFVAPIAGDLLTFKLIYQNGSVECAAGSSSHWGCTYPEMAQDHRLGTIITNSQSVRLLPKDYYFLKGVPCRSHFYGLPGQTVDSPELLFDNFSTPLNVSLGEEFQIWFTEDLYKCGYADNGLGKTCVLVFGLFV</sequence>
<dbReference type="PROSITE" id="PS01186">
    <property type="entry name" value="EGF_2"/>
    <property type="match status" value="1"/>
</dbReference>
<accession>A0ABN8QKR9</accession>
<evidence type="ECO:0000256" key="1">
    <source>
        <dbReference type="PROSITE-ProRule" id="PRU00076"/>
    </source>
</evidence>
<dbReference type="Gene3D" id="2.10.25.10">
    <property type="entry name" value="Laminin"/>
    <property type="match status" value="1"/>
</dbReference>
<reference evidence="4 5" key="1">
    <citation type="submission" date="2022-05" db="EMBL/GenBank/DDBJ databases">
        <authorList>
            <consortium name="Genoscope - CEA"/>
            <person name="William W."/>
        </authorList>
    </citation>
    <scope>NUCLEOTIDE SEQUENCE [LARGE SCALE GENOMIC DNA]</scope>
</reference>
<dbReference type="InterPro" id="IPR000742">
    <property type="entry name" value="EGF"/>
</dbReference>
<evidence type="ECO:0000259" key="3">
    <source>
        <dbReference type="PROSITE" id="PS50026"/>
    </source>
</evidence>
<feature type="disulfide bond" evidence="1">
    <location>
        <begin position="150"/>
        <end position="159"/>
    </location>
</feature>
<evidence type="ECO:0000256" key="2">
    <source>
        <dbReference type="SAM" id="SignalP"/>
    </source>
</evidence>
<gene>
    <name evidence="4" type="ORF">PLOB_00007401</name>
</gene>
<evidence type="ECO:0000313" key="5">
    <source>
        <dbReference type="Proteomes" id="UP001159405"/>
    </source>
</evidence>